<proteinExistence type="predicted"/>
<dbReference type="SUPFAM" id="SSF49464">
    <property type="entry name" value="Carboxypeptidase regulatory domain-like"/>
    <property type="match status" value="1"/>
</dbReference>
<comment type="caution">
    <text evidence="1">The sequence shown here is derived from an EMBL/GenBank/DDBJ whole genome shotgun (WGS) entry which is preliminary data.</text>
</comment>
<reference evidence="2" key="1">
    <citation type="journal article" date="2019" name="Int. J. Syst. Evol. Microbiol.">
        <title>The Global Catalogue of Microorganisms (GCM) 10K type strain sequencing project: providing services to taxonomists for standard genome sequencing and annotation.</title>
        <authorList>
            <consortium name="The Broad Institute Genomics Platform"/>
            <consortium name="The Broad Institute Genome Sequencing Center for Infectious Disease"/>
            <person name="Wu L."/>
            <person name="Ma J."/>
        </authorList>
    </citation>
    <scope>NUCLEOTIDE SEQUENCE [LARGE SCALE GENOMIC DNA]</scope>
    <source>
        <strain evidence="2">JCM 17664</strain>
    </source>
</reference>
<evidence type="ECO:0008006" key="3">
    <source>
        <dbReference type="Google" id="ProtNLM"/>
    </source>
</evidence>
<evidence type="ECO:0000313" key="2">
    <source>
        <dbReference type="Proteomes" id="UP001501207"/>
    </source>
</evidence>
<name>A0ABP8G2E2_9BACT</name>
<gene>
    <name evidence="1" type="ORF">GCM10023143_27590</name>
</gene>
<dbReference type="Proteomes" id="UP001501207">
    <property type="component" value="Unassembled WGS sequence"/>
</dbReference>
<accession>A0ABP8G2E2</accession>
<sequence length="209" mass="23534">MKIRVLYVILFILFFPLLLHAQQDTLVEVSGVTMTADSLRAVPNVSILVKGQSRGTVTNEQGVFSIVVFKGDTLVFSAVGFKGGEVRIPDGLESNHYSLLQLMAQDTTYLPVAIIHSYPSREEFPDAFLHWEIPDDKLAVARRNLDAAKLRALAMTLPADGTEAVSRTLMQRAQSMYYSGQRPPQNIFNPLAWAQFIEAWKRGDFRRKY</sequence>
<organism evidence="1 2">
    <name type="scientific">Compostibacter hankyongensis</name>
    <dbReference type="NCBI Taxonomy" id="1007089"/>
    <lineage>
        <taxon>Bacteria</taxon>
        <taxon>Pseudomonadati</taxon>
        <taxon>Bacteroidota</taxon>
        <taxon>Chitinophagia</taxon>
        <taxon>Chitinophagales</taxon>
        <taxon>Chitinophagaceae</taxon>
        <taxon>Compostibacter</taxon>
    </lineage>
</organism>
<dbReference type="RefSeq" id="WP_344980312.1">
    <property type="nucleotide sequence ID" value="NZ_BAABFN010000007.1"/>
</dbReference>
<dbReference type="Pfam" id="PF13715">
    <property type="entry name" value="CarbopepD_reg_2"/>
    <property type="match status" value="1"/>
</dbReference>
<dbReference type="EMBL" id="BAABFN010000007">
    <property type="protein sequence ID" value="GAA4315944.1"/>
    <property type="molecule type" value="Genomic_DNA"/>
</dbReference>
<evidence type="ECO:0000313" key="1">
    <source>
        <dbReference type="EMBL" id="GAA4315944.1"/>
    </source>
</evidence>
<keyword evidence="2" id="KW-1185">Reference proteome</keyword>
<protein>
    <recommendedName>
        <fullName evidence="3">Carboxypeptidase-like regulatory domain-containing protein</fullName>
    </recommendedName>
</protein>
<dbReference type="InterPro" id="IPR008969">
    <property type="entry name" value="CarboxyPept-like_regulatory"/>
</dbReference>